<proteinExistence type="inferred from homology"/>
<feature type="binding site" evidence="10">
    <location>
        <position position="69"/>
    </location>
    <ligand>
        <name>Na(+)</name>
        <dbReference type="ChEBI" id="CHEBI:29101"/>
        <note>structural</note>
    </ligand>
</feature>
<organism evidence="11 12">
    <name type="scientific">Aeromicrobium choanae</name>
    <dbReference type="NCBI Taxonomy" id="1736691"/>
    <lineage>
        <taxon>Bacteria</taxon>
        <taxon>Bacillati</taxon>
        <taxon>Actinomycetota</taxon>
        <taxon>Actinomycetes</taxon>
        <taxon>Propionibacteriales</taxon>
        <taxon>Nocardioidaceae</taxon>
        <taxon>Aeromicrobium</taxon>
    </lineage>
</organism>
<dbReference type="InterPro" id="IPR003691">
    <property type="entry name" value="FluC"/>
</dbReference>
<dbReference type="OrthoDB" id="5148600at2"/>
<dbReference type="GO" id="GO:0062054">
    <property type="term" value="F:fluoride channel activity"/>
    <property type="evidence" value="ECO:0007669"/>
    <property type="project" value="UniProtKB-UniRule"/>
</dbReference>
<keyword evidence="4 10" id="KW-1133">Transmembrane helix</keyword>
<dbReference type="GO" id="GO:0005886">
    <property type="term" value="C:plasma membrane"/>
    <property type="evidence" value="ECO:0007669"/>
    <property type="project" value="UniProtKB-SubCell"/>
</dbReference>
<evidence type="ECO:0000256" key="4">
    <source>
        <dbReference type="ARBA" id="ARBA00022989"/>
    </source>
</evidence>
<keyword evidence="10" id="KW-0915">Sodium</keyword>
<gene>
    <name evidence="10" type="primary">fluC</name>
    <name evidence="10" type="synonym">crcB</name>
    <name evidence="11" type="ORF">SAMN06295964_0829</name>
</gene>
<evidence type="ECO:0000256" key="7">
    <source>
        <dbReference type="ARBA" id="ARBA00035120"/>
    </source>
</evidence>
<keyword evidence="10" id="KW-0813">Transport</keyword>
<comment type="subcellular location">
    <subcellularLocation>
        <location evidence="1 10">Cell membrane</location>
        <topology evidence="1 10">Multi-pass membrane protein</topology>
    </subcellularLocation>
</comment>
<feature type="binding site" evidence="10">
    <location>
        <position position="72"/>
    </location>
    <ligand>
        <name>Na(+)</name>
        <dbReference type="ChEBI" id="CHEBI:29101"/>
        <note>structural</note>
    </ligand>
</feature>
<keyword evidence="12" id="KW-1185">Reference proteome</keyword>
<dbReference type="AlphaFoldDB" id="A0A1T4YV34"/>
<dbReference type="Pfam" id="PF02537">
    <property type="entry name" value="CRCB"/>
    <property type="match status" value="1"/>
</dbReference>
<comment type="activity regulation">
    <text evidence="10">Na(+) is not transported, but it plays an essential structural role and its presence is essential for fluoride channel function.</text>
</comment>
<keyword evidence="6 10" id="KW-0407">Ion channel</keyword>
<evidence type="ECO:0000256" key="1">
    <source>
        <dbReference type="ARBA" id="ARBA00004651"/>
    </source>
</evidence>
<keyword evidence="10" id="KW-0479">Metal-binding</keyword>
<comment type="similarity">
    <text evidence="7 10">Belongs to the fluoride channel Fluc/FEX (TC 1.A.43) family.</text>
</comment>
<comment type="catalytic activity">
    <reaction evidence="8">
        <text>fluoride(in) = fluoride(out)</text>
        <dbReference type="Rhea" id="RHEA:76159"/>
        <dbReference type="ChEBI" id="CHEBI:17051"/>
    </reaction>
    <physiologicalReaction direction="left-to-right" evidence="8">
        <dbReference type="Rhea" id="RHEA:76160"/>
    </physiologicalReaction>
</comment>
<evidence type="ECO:0000256" key="6">
    <source>
        <dbReference type="ARBA" id="ARBA00023303"/>
    </source>
</evidence>
<keyword evidence="5 10" id="KW-0472">Membrane</keyword>
<feature type="transmembrane region" description="Helical" evidence="10">
    <location>
        <begin position="31"/>
        <end position="50"/>
    </location>
</feature>
<comment type="function">
    <text evidence="9 10">Fluoride-specific ion channel. Important for reducing fluoride concentration in the cell, thus reducing its toxicity.</text>
</comment>
<evidence type="ECO:0000256" key="9">
    <source>
        <dbReference type="ARBA" id="ARBA00049940"/>
    </source>
</evidence>
<evidence type="ECO:0000313" key="12">
    <source>
        <dbReference type="Proteomes" id="UP000191040"/>
    </source>
</evidence>
<feature type="transmembrane region" description="Helical" evidence="10">
    <location>
        <begin position="96"/>
        <end position="117"/>
    </location>
</feature>
<evidence type="ECO:0000256" key="5">
    <source>
        <dbReference type="ARBA" id="ARBA00023136"/>
    </source>
</evidence>
<evidence type="ECO:0000256" key="8">
    <source>
        <dbReference type="ARBA" id="ARBA00035585"/>
    </source>
</evidence>
<keyword evidence="10" id="KW-0406">Ion transport</keyword>
<keyword evidence="2 10" id="KW-1003">Cell membrane</keyword>
<evidence type="ECO:0000256" key="10">
    <source>
        <dbReference type="HAMAP-Rule" id="MF_00454"/>
    </source>
</evidence>
<dbReference type="EMBL" id="LT796768">
    <property type="protein sequence ID" value="SKB05095.1"/>
    <property type="molecule type" value="Genomic_DNA"/>
</dbReference>
<dbReference type="STRING" id="1736691.SAMN06295964_0829"/>
<accession>A0A1T4YV34</accession>
<dbReference type="Proteomes" id="UP000191040">
    <property type="component" value="Chromosome I"/>
</dbReference>
<evidence type="ECO:0000256" key="2">
    <source>
        <dbReference type="ARBA" id="ARBA00022475"/>
    </source>
</evidence>
<dbReference type="HAMAP" id="MF_00454">
    <property type="entry name" value="FluC"/>
    <property type="match status" value="1"/>
</dbReference>
<protein>
    <recommendedName>
        <fullName evidence="10">Fluoride-specific ion channel FluC</fullName>
    </recommendedName>
</protein>
<sequence>MIALIALAGGLGAVLRFVVDGAVARWVRSSVPLGTFVVNLSGSFVLGLVVASTATGSDVRAVVGTGLLGGYTTFSAASVESVLLARAGGARAVTVAALHAAAMLAAGLAAAALGLWAG</sequence>
<dbReference type="GO" id="GO:0046872">
    <property type="term" value="F:metal ion binding"/>
    <property type="evidence" value="ECO:0007669"/>
    <property type="project" value="UniProtKB-KW"/>
</dbReference>
<dbReference type="PANTHER" id="PTHR28259:SF1">
    <property type="entry name" value="FLUORIDE EXPORT PROTEIN 1-RELATED"/>
    <property type="match status" value="1"/>
</dbReference>
<name>A0A1T4YV34_9ACTN</name>
<evidence type="ECO:0000313" key="11">
    <source>
        <dbReference type="EMBL" id="SKB05095.1"/>
    </source>
</evidence>
<keyword evidence="3 10" id="KW-0812">Transmembrane</keyword>
<dbReference type="GO" id="GO:0140114">
    <property type="term" value="P:cellular detoxification of fluoride"/>
    <property type="evidence" value="ECO:0007669"/>
    <property type="project" value="UniProtKB-UniRule"/>
</dbReference>
<dbReference type="PANTHER" id="PTHR28259">
    <property type="entry name" value="FLUORIDE EXPORT PROTEIN 1-RELATED"/>
    <property type="match status" value="1"/>
</dbReference>
<evidence type="ECO:0000256" key="3">
    <source>
        <dbReference type="ARBA" id="ARBA00022692"/>
    </source>
</evidence>
<reference evidence="12" key="1">
    <citation type="submission" date="2017-02" db="EMBL/GenBank/DDBJ databases">
        <authorList>
            <person name="Varghese N."/>
            <person name="Submissions S."/>
        </authorList>
    </citation>
    <scope>NUCLEOTIDE SEQUENCE [LARGE SCALE GENOMIC DNA]</scope>
    <source>
        <strain evidence="12">9H-4</strain>
    </source>
</reference>
<feature type="transmembrane region" description="Helical" evidence="10">
    <location>
        <begin position="62"/>
        <end position="84"/>
    </location>
</feature>
<dbReference type="RefSeq" id="WP_078698976.1">
    <property type="nucleotide sequence ID" value="NZ_LT796768.1"/>
</dbReference>